<dbReference type="NCBIfam" id="NF001462">
    <property type="entry name" value="PRK00321.1-3"/>
    <property type="match status" value="1"/>
</dbReference>
<comment type="subcellular location">
    <subcellularLocation>
        <location evidence="1 6">Cytoplasm</location>
        <location evidence="1 6">Nucleoid</location>
    </subcellularLocation>
</comment>
<evidence type="ECO:0000256" key="3">
    <source>
        <dbReference type="ARBA" id="ARBA00022296"/>
    </source>
</evidence>
<keyword evidence="5 6" id="KW-0233">DNA recombination</keyword>
<evidence type="ECO:0000256" key="1">
    <source>
        <dbReference type="ARBA" id="ARBA00004453"/>
    </source>
</evidence>
<dbReference type="RefSeq" id="WP_051065055.1">
    <property type="nucleotide sequence ID" value="NZ_CP094302.2"/>
</dbReference>
<protein>
    <recommendedName>
        <fullName evidence="3 6">Recombination-associated protein RdgC</fullName>
    </recommendedName>
</protein>
<dbReference type="InterPro" id="IPR007476">
    <property type="entry name" value="RdgC"/>
</dbReference>
<evidence type="ECO:0000256" key="2">
    <source>
        <dbReference type="ARBA" id="ARBA00008657"/>
    </source>
</evidence>
<evidence type="ECO:0000313" key="8">
    <source>
        <dbReference type="Proteomes" id="UP001238370"/>
    </source>
</evidence>
<dbReference type="HAMAP" id="MF_00194">
    <property type="entry name" value="RdgC"/>
    <property type="match status" value="1"/>
</dbReference>
<name>A0ABY8SDG1_9GAMM</name>
<accession>A0ABY8SDG1</accession>
<evidence type="ECO:0000256" key="6">
    <source>
        <dbReference type="HAMAP-Rule" id="MF_00194"/>
    </source>
</evidence>
<comment type="function">
    <text evidence="6">May be involved in recombination.</text>
</comment>
<dbReference type="Proteomes" id="UP001238370">
    <property type="component" value="Chromosome"/>
</dbReference>
<proteinExistence type="inferred from homology"/>
<reference evidence="7 8" key="1">
    <citation type="submission" date="2022-03" db="EMBL/GenBank/DDBJ databases">
        <title>Survey of Intraspecific Variation of Edwardsiella anguillarum Isolates from Non-Anguillid Fish Host Originating from Varied Geographic Locations.</title>
        <authorList>
            <person name="Armwood A.R."/>
            <person name="Woodyard E."/>
            <person name="Waldbieser G.C."/>
            <person name="Camus A.C."/>
            <person name="Divya D."/>
            <person name="Tekedar H."/>
            <person name="Soto E."/>
            <person name="Stein C."/>
            <person name="Ucko M."/>
            <person name="Ware C."/>
            <person name="Griffin M.J."/>
        </authorList>
    </citation>
    <scope>NUCLEOTIDE SEQUENCE [LARGE SCALE GENOMIC DNA]</scope>
    <source>
        <strain evidence="7 8">R18-35-2</strain>
    </source>
</reference>
<keyword evidence="4 6" id="KW-0963">Cytoplasm</keyword>
<organism evidence="7 8">
    <name type="scientific">Edwardsiella anguillarum</name>
    <dbReference type="NCBI Taxonomy" id="1821960"/>
    <lineage>
        <taxon>Bacteria</taxon>
        <taxon>Pseudomonadati</taxon>
        <taxon>Pseudomonadota</taxon>
        <taxon>Gammaproteobacteria</taxon>
        <taxon>Enterobacterales</taxon>
        <taxon>Hafniaceae</taxon>
        <taxon>Edwardsiella</taxon>
    </lineage>
</organism>
<dbReference type="NCBIfam" id="NF001464">
    <property type="entry name" value="PRK00321.1-5"/>
    <property type="match status" value="1"/>
</dbReference>
<dbReference type="PANTHER" id="PTHR38103">
    <property type="entry name" value="RECOMBINATION-ASSOCIATED PROTEIN RDGC"/>
    <property type="match status" value="1"/>
</dbReference>
<dbReference type="PANTHER" id="PTHR38103:SF1">
    <property type="entry name" value="RECOMBINATION-ASSOCIATED PROTEIN RDGC"/>
    <property type="match status" value="1"/>
</dbReference>
<sequence>MCGDKCVKTFNVKNILIYRLTRDINLDAKAIEAALTPMAFTPCASQDMSRSGWTAPIATADSLIHAANGYLLIRYRREQKILPAEVLQKHLRERIAKLEQEQCRKLKKTEKDALRDEVLHSLLPRAFSRTHQSWLWIDSAKKLVMVDAASAKKAEGILALLRKSLGSLPVVPLTMKTPIELTLTQWVRTGKASAGFTLGDEAELKAILEDGGIIRTKQQDVDTDEITVHIEAGKMVTKLAMGWNDRIQFVLDDNGTIKRLKFSNTLLDQNDDIDPEDAVQRFDADFVLLSGELSALIANLVTALGEEASA</sequence>
<dbReference type="Pfam" id="PF04381">
    <property type="entry name" value="RdgC"/>
    <property type="match status" value="1"/>
</dbReference>
<comment type="similarity">
    <text evidence="2 6">Belongs to the RdgC family.</text>
</comment>
<keyword evidence="8" id="KW-1185">Reference proteome</keyword>
<dbReference type="EMBL" id="CP094302">
    <property type="protein sequence ID" value="WHP82887.1"/>
    <property type="molecule type" value="Genomic_DNA"/>
</dbReference>
<gene>
    <name evidence="6 7" type="primary">rdgC</name>
    <name evidence="7" type="ORF">MQ095_13885</name>
</gene>
<evidence type="ECO:0000256" key="5">
    <source>
        <dbReference type="ARBA" id="ARBA00023172"/>
    </source>
</evidence>
<evidence type="ECO:0000313" key="7">
    <source>
        <dbReference type="EMBL" id="WHP82887.1"/>
    </source>
</evidence>
<evidence type="ECO:0000256" key="4">
    <source>
        <dbReference type="ARBA" id="ARBA00022490"/>
    </source>
</evidence>